<name>A0ABR2DZ31_9ROSI</name>
<accession>A0ABR2DZ31</accession>
<evidence type="ECO:0000256" key="1">
    <source>
        <dbReference type="SAM" id="MobiDB-lite"/>
    </source>
</evidence>
<keyword evidence="3" id="KW-1185">Reference proteome</keyword>
<feature type="compositionally biased region" description="Polar residues" evidence="1">
    <location>
        <begin position="1"/>
        <end position="15"/>
    </location>
</feature>
<dbReference type="Proteomes" id="UP001472677">
    <property type="component" value="Unassembled WGS sequence"/>
</dbReference>
<evidence type="ECO:0000313" key="3">
    <source>
        <dbReference type="Proteomes" id="UP001472677"/>
    </source>
</evidence>
<reference evidence="2 3" key="1">
    <citation type="journal article" date="2024" name="G3 (Bethesda)">
        <title>Genome assembly of Hibiscus sabdariffa L. provides insights into metabolisms of medicinal natural products.</title>
        <authorList>
            <person name="Kim T."/>
        </authorList>
    </citation>
    <scope>NUCLEOTIDE SEQUENCE [LARGE SCALE GENOMIC DNA]</scope>
    <source>
        <strain evidence="2">TK-2024</strain>
        <tissue evidence="2">Old leaves</tissue>
    </source>
</reference>
<dbReference type="EMBL" id="JBBPBM010000020">
    <property type="protein sequence ID" value="KAK8550187.1"/>
    <property type="molecule type" value="Genomic_DNA"/>
</dbReference>
<gene>
    <name evidence="2" type="ORF">V6N12_038910</name>
</gene>
<feature type="region of interest" description="Disordered" evidence="1">
    <location>
        <begin position="1"/>
        <end position="51"/>
    </location>
</feature>
<organism evidence="2 3">
    <name type="scientific">Hibiscus sabdariffa</name>
    <name type="common">roselle</name>
    <dbReference type="NCBI Taxonomy" id="183260"/>
    <lineage>
        <taxon>Eukaryota</taxon>
        <taxon>Viridiplantae</taxon>
        <taxon>Streptophyta</taxon>
        <taxon>Embryophyta</taxon>
        <taxon>Tracheophyta</taxon>
        <taxon>Spermatophyta</taxon>
        <taxon>Magnoliopsida</taxon>
        <taxon>eudicotyledons</taxon>
        <taxon>Gunneridae</taxon>
        <taxon>Pentapetalae</taxon>
        <taxon>rosids</taxon>
        <taxon>malvids</taxon>
        <taxon>Malvales</taxon>
        <taxon>Malvaceae</taxon>
        <taxon>Malvoideae</taxon>
        <taxon>Hibiscus</taxon>
    </lineage>
</organism>
<protein>
    <submittedName>
        <fullName evidence="2">Uncharacterized protein</fullName>
    </submittedName>
</protein>
<comment type="caution">
    <text evidence="2">The sequence shown here is derived from an EMBL/GenBank/DDBJ whole genome shotgun (WGS) entry which is preliminary data.</text>
</comment>
<proteinExistence type="predicted"/>
<evidence type="ECO:0000313" key="2">
    <source>
        <dbReference type="EMBL" id="KAK8550187.1"/>
    </source>
</evidence>
<sequence>MKNNLEQGGASSSSVFPLPYLGLNSSKRKDQIDNRSPAQGNEHKGNSFSVTAFSNNGGTSIDFWKSSGFSNQGCTQDSYVYIKECHANQFIGQDHSRVTGAPEKPSNSFGNKPFLASISVSKPEQRWMFASDNSTGFTFPVSASSIASSEPPTPSIMSSLLGSSQHQLKKGLSGPLYSFGGSSRLFPSLVFFFPINKRCPEPCFDASDIKFNF</sequence>